<organism evidence="10 11">
    <name type="scientific">[Clostridium] citroniae WAL-19142</name>
    <dbReference type="NCBI Taxonomy" id="742734"/>
    <lineage>
        <taxon>Bacteria</taxon>
        <taxon>Bacillati</taxon>
        <taxon>Bacillota</taxon>
        <taxon>Clostridia</taxon>
        <taxon>Lachnospirales</taxon>
        <taxon>Lachnospiraceae</taxon>
        <taxon>Enterocloster</taxon>
    </lineage>
</organism>
<protein>
    <recommendedName>
        <fullName evidence="12">Acyl-CoA dehydrogenase</fullName>
    </recommendedName>
</protein>
<dbReference type="InterPro" id="IPR009100">
    <property type="entry name" value="AcylCoA_DH/oxidase_NM_dom_sf"/>
</dbReference>
<name>A0A0J9B941_9FIRM</name>
<proteinExistence type="inferred from homology"/>
<evidence type="ECO:0000259" key="9">
    <source>
        <dbReference type="Pfam" id="PF02771"/>
    </source>
</evidence>
<evidence type="ECO:0000313" key="11">
    <source>
        <dbReference type="Proteomes" id="UP000037392"/>
    </source>
</evidence>
<dbReference type="OrthoDB" id="9802447at2"/>
<dbReference type="InterPro" id="IPR036250">
    <property type="entry name" value="AcylCo_DH-like_C"/>
</dbReference>
<dbReference type="InterPro" id="IPR046373">
    <property type="entry name" value="Acyl-CoA_Oxase/DH_mid-dom_sf"/>
</dbReference>
<dbReference type="RefSeq" id="WP_007862310.1">
    <property type="nucleotide sequence ID" value="NZ_KQ235875.1"/>
</dbReference>
<evidence type="ECO:0008006" key="12">
    <source>
        <dbReference type="Google" id="ProtNLM"/>
    </source>
</evidence>
<comment type="similarity">
    <text evidence="2 6">Belongs to the acyl-CoA dehydrogenase family.</text>
</comment>
<feature type="domain" description="Acyl-CoA dehydrogenase/oxidase N-terminal" evidence="9">
    <location>
        <begin position="8"/>
        <end position="113"/>
    </location>
</feature>
<evidence type="ECO:0000256" key="3">
    <source>
        <dbReference type="ARBA" id="ARBA00022630"/>
    </source>
</evidence>
<dbReference type="PANTHER" id="PTHR43884:SF12">
    <property type="entry name" value="ISOVALERYL-COA DEHYDROGENASE, MITOCHONDRIAL-RELATED"/>
    <property type="match status" value="1"/>
</dbReference>
<dbReference type="GO" id="GO:0003995">
    <property type="term" value="F:acyl-CoA dehydrogenase activity"/>
    <property type="evidence" value="ECO:0007669"/>
    <property type="project" value="InterPro"/>
</dbReference>
<dbReference type="InterPro" id="IPR006089">
    <property type="entry name" value="Acyl-CoA_DH_CS"/>
</dbReference>
<dbReference type="InterPro" id="IPR009075">
    <property type="entry name" value="AcylCo_DH/oxidase_C"/>
</dbReference>
<evidence type="ECO:0000313" key="10">
    <source>
        <dbReference type="EMBL" id="KMW08801.1"/>
    </source>
</evidence>
<dbReference type="SUPFAM" id="SSF47203">
    <property type="entry name" value="Acyl-CoA dehydrogenase C-terminal domain-like"/>
    <property type="match status" value="1"/>
</dbReference>
<evidence type="ECO:0000256" key="6">
    <source>
        <dbReference type="RuleBase" id="RU362125"/>
    </source>
</evidence>
<dbReference type="InterPro" id="IPR037069">
    <property type="entry name" value="AcylCoA_DH/ox_N_sf"/>
</dbReference>
<sequence length="379" mass="41564">MDGLYDMTEDQQSLVELIRDFMTREVKPHVLEWEKEGHYPKEIIQMGIDMGLHMMQVPEEYGGMGLDTTTTAMMIEEGAKVESTYMGMFNVTSMGGKIVMAAGNEEQKQYYAGLLNKGSISAFCLTEPGAGSDSAAVRTTAVRRGGSYVINGTKMFITNASLADMFLVVASVDPSKGSRGLATFIVERDRKGVNVSKKIDKFGMRLSNTAEVIFEDVEIPACNLVGTEESGFANAMKVLTASRPMIAASSLGACQLARDLAVQYSKERVAFGKPICAKQMIQEKLADMEMLIQASRGLVYHATMLLDQGKPCNTEASVAKCFVTEAFGRITDQALQIFGGYGLCDEYLISKLYRDARVNRIVEGTNEIQRVVISKAMLR</sequence>
<comment type="cofactor">
    <cofactor evidence="1 6">
        <name>FAD</name>
        <dbReference type="ChEBI" id="CHEBI:57692"/>
    </cofactor>
</comment>
<evidence type="ECO:0000256" key="5">
    <source>
        <dbReference type="ARBA" id="ARBA00023002"/>
    </source>
</evidence>
<dbReference type="Gene3D" id="1.20.140.10">
    <property type="entry name" value="Butyryl-CoA Dehydrogenase, subunit A, domain 3"/>
    <property type="match status" value="1"/>
</dbReference>
<feature type="domain" description="Acyl-CoA oxidase/dehydrogenase middle" evidence="8">
    <location>
        <begin position="122"/>
        <end position="217"/>
    </location>
</feature>
<keyword evidence="4 6" id="KW-0274">FAD</keyword>
<keyword evidence="3 6" id="KW-0285">Flavoprotein</keyword>
<dbReference type="Pfam" id="PF02771">
    <property type="entry name" value="Acyl-CoA_dh_N"/>
    <property type="match status" value="1"/>
</dbReference>
<evidence type="ECO:0000259" key="8">
    <source>
        <dbReference type="Pfam" id="PF02770"/>
    </source>
</evidence>
<dbReference type="AlphaFoldDB" id="A0A0J9B941"/>
<dbReference type="FunFam" id="1.20.140.10:FF:000004">
    <property type="entry name" value="Acyl-CoA dehydrogenase FadE25"/>
    <property type="match status" value="1"/>
</dbReference>
<dbReference type="EMBL" id="ADLK01000078">
    <property type="protein sequence ID" value="KMW08801.1"/>
    <property type="molecule type" value="Genomic_DNA"/>
</dbReference>
<dbReference type="FunFam" id="2.40.110.10:FF:000001">
    <property type="entry name" value="Acyl-CoA dehydrogenase, mitochondrial"/>
    <property type="match status" value="1"/>
</dbReference>
<comment type="caution">
    <text evidence="10">The sequence shown here is derived from an EMBL/GenBank/DDBJ whole genome shotgun (WGS) entry which is preliminary data.</text>
</comment>
<dbReference type="PIRSF" id="PIRSF016578">
    <property type="entry name" value="HsaA"/>
    <property type="match status" value="1"/>
</dbReference>
<reference evidence="10 11" key="1">
    <citation type="submission" date="2011-04" db="EMBL/GenBank/DDBJ databases">
        <title>The Genome Sequence of Clostridium citroniae WAL-19142.</title>
        <authorList>
            <consortium name="The Broad Institute Genome Sequencing Platform"/>
            <person name="Earl A."/>
            <person name="Ward D."/>
            <person name="Feldgarden M."/>
            <person name="Gevers D."/>
            <person name="Warren Y.A."/>
            <person name="Tyrrell K.L."/>
            <person name="Citron D.M."/>
            <person name="Goldstein E.J."/>
            <person name="Daigneault M."/>
            <person name="Allen-Vercoe E."/>
            <person name="Young S.K."/>
            <person name="Zeng Q."/>
            <person name="Gargeya S."/>
            <person name="Fitzgerald M."/>
            <person name="Haas B."/>
            <person name="Abouelleil A."/>
            <person name="Alvarado L."/>
            <person name="Arachchi H.M."/>
            <person name="Berlin A."/>
            <person name="Brown A."/>
            <person name="Chapman S.B."/>
            <person name="Chen Z."/>
            <person name="Dunbar C."/>
            <person name="Freedman E."/>
            <person name="Gearin G."/>
            <person name="Gellesch M."/>
            <person name="Goldberg J."/>
            <person name="Griggs A."/>
            <person name="Gujja S."/>
            <person name="Heilman E.R."/>
            <person name="Heiman D."/>
            <person name="Howarth C."/>
            <person name="Larson L."/>
            <person name="Lui A."/>
            <person name="MacDonald P.J."/>
            <person name="Mehta T."/>
            <person name="Montmayeur A."/>
            <person name="Murphy C."/>
            <person name="Neiman D."/>
            <person name="Pearson M."/>
            <person name="Priest M."/>
            <person name="Roberts A."/>
            <person name="Saif S."/>
            <person name="Shea T."/>
            <person name="Shenoy N."/>
            <person name="Sisk P."/>
            <person name="Stolte C."/>
            <person name="Sykes S."/>
            <person name="White J."/>
            <person name="Yandava C."/>
            <person name="Wortman J."/>
            <person name="Nusbaum C."/>
            <person name="Birren B."/>
        </authorList>
    </citation>
    <scope>NUCLEOTIDE SEQUENCE [LARGE SCALE GENOMIC DNA]</scope>
    <source>
        <strain evidence="10 11">WAL-19142</strain>
    </source>
</reference>
<dbReference type="Gene3D" id="1.10.540.10">
    <property type="entry name" value="Acyl-CoA dehydrogenase/oxidase, N-terminal domain"/>
    <property type="match status" value="1"/>
</dbReference>
<dbReference type="PATRIC" id="fig|742734.4.peg.744"/>
<evidence type="ECO:0000259" key="7">
    <source>
        <dbReference type="Pfam" id="PF00441"/>
    </source>
</evidence>
<dbReference type="GeneID" id="93165449"/>
<evidence type="ECO:0000256" key="2">
    <source>
        <dbReference type="ARBA" id="ARBA00009347"/>
    </source>
</evidence>
<gene>
    <name evidence="10" type="ORF">HMPREF9470_00698</name>
</gene>
<dbReference type="Pfam" id="PF00441">
    <property type="entry name" value="Acyl-CoA_dh_1"/>
    <property type="match status" value="1"/>
</dbReference>
<dbReference type="GO" id="GO:0050660">
    <property type="term" value="F:flavin adenine dinucleotide binding"/>
    <property type="evidence" value="ECO:0007669"/>
    <property type="project" value="InterPro"/>
</dbReference>
<dbReference type="InterPro" id="IPR013786">
    <property type="entry name" value="AcylCoA_DH/ox_N"/>
</dbReference>
<dbReference type="PROSITE" id="PS00072">
    <property type="entry name" value="ACYL_COA_DH_1"/>
    <property type="match status" value="1"/>
</dbReference>
<keyword evidence="5 6" id="KW-0560">Oxidoreductase</keyword>
<dbReference type="SUPFAM" id="SSF56645">
    <property type="entry name" value="Acyl-CoA dehydrogenase NM domain-like"/>
    <property type="match status" value="1"/>
</dbReference>
<dbReference type="Pfam" id="PF02770">
    <property type="entry name" value="Acyl-CoA_dh_M"/>
    <property type="match status" value="1"/>
</dbReference>
<feature type="domain" description="Acyl-CoA dehydrogenase/oxidase C-terminal" evidence="7">
    <location>
        <begin position="230"/>
        <end position="378"/>
    </location>
</feature>
<dbReference type="PANTHER" id="PTHR43884">
    <property type="entry name" value="ACYL-COA DEHYDROGENASE"/>
    <property type="match status" value="1"/>
</dbReference>
<evidence type="ECO:0000256" key="1">
    <source>
        <dbReference type="ARBA" id="ARBA00001974"/>
    </source>
</evidence>
<dbReference type="Proteomes" id="UP000037392">
    <property type="component" value="Unassembled WGS sequence"/>
</dbReference>
<dbReference type="PROSITE" id="PS00073">
    <property type="entry name" value="ACYL_COA_DH_2"/>
    <property type="match status" value="1"/>
</dbReference>
<evidence type="ECO:0000256" key="4">
    <source>
        <dbReference type="ARBA" id="ARBA00022827"/>
    </source>
</evidence>
<dbReference type="Gene3D" id="2.40.110.10">
    <property type="entry name" value="Butyryl-CoA Dehydrogenase, subunit A, domain 2"/>
    <property type="match status" value="1"/>
</dbReference>
<dbReference type="InterPro" id="IPR006091">
    <property type="entry name" value="Acyl-CoA_Oxase/DH_mid-dom"/>
</dbReference>
<accession>A0A0J9B941</accession>